<evidence type="ECO:0000256" key="3">
    <source>
        <dbReference type="ARBA" id="ARBA00022840"/>
    </source>
</evidence>
<dbReference type="Pfam" id="PF13535">
    <property type="entry name" value="ATP-grasp_4"/>
    <property type="match status" value="1"/>
</dbReference>
<dbReference type="GO" id="GO:0046872">
    <property type="term" value="F:metal ion binding"/>
    <property type="evidence" value="ECO:0007669"/>
    <property type="project" value="InterPro"/>
</dbReference>
<keyword evidence="7" id="KW-1185">Reference proteome</keyword>
<dbReference type="Proteomes" id="UP000245133">
    <property type="component" value="Unassembled WGS sequence"/>
</dbReference>
<dbReference type="GO" id="GO:0005524">
    <property type="term" value="F:ATP binding"/>
    <property type="evidence" value="ECO:0007669"/>
    <property type="project" value="UniProtKB-UniRule"/>
</dbReference>
<keyword evidence="2 4" id="KW-0547">Nucleotide-binding</keyword>
<dbReference type="SUPFAM" id="SSF56059">
    <property type="entry name" value="Glutathione synthetase ATP-binding domain-like"/>
    <property type="match status" value="1"/>
</dbReference>
<protein>
    <submittedName>
        <fullName evidence="6">ATP-grasp domain protein</fullName>
    </submittedName>
</protein>
<dbReference type="AlphaFoldDB" id="A0A2P2DXB7"/>
<comment type="caution">
    <text evidence="6">The sequence shown here is derived from an EMBL/GenBank/DDBJ whole genome shotgun (WGS) entry which is preliminary data.</text>
</comment>
<dbReference type="InterPro" id="IPR011761">
    <property type="entry name" value="ATP-grasp"/>
</dbReference>
<accession>A0A2P2DXB7</accession>
<keyword evidence="3 4" id="KW-0067">ATP-binding</keyword>
<evidence type="ECO:0000313" key="6">
    <source>
        <dbReference type="EMBL" id="GBF49278.1"/>
    </source>
</evidence>
<reference evidence="6 7" key="1">
    <citation type="submission" date="2018-02" db="EMBL/GenBank/DDBJ databases">
        <title>Novel Leptospira species isolated from soil and water in Japan.</title>
        <authorList>
            <person name="Nakao R."/>
            <person name="Masuzawa T."/>
        </authorList>
    </citation>
    <scope>NUCLEOTIDE SEQUENCE [LARGE SCALE GENOMIC DNA]</scope>
    <source>
        <strain evidence="6 7">YH101</strain>
    </source>
</reference>
<dbReference type="PROSITE" id="PS50975">
    <property type="entry name" value="ATP_GRASP"/>
    <property type="match status" value="1"/>
</dbReference>
<sequence length="398" mass="43994">MKPLEGSFLSLGAGVNQLPLIDAAKARGLHVIAVDKNSGAPGFQKSDIRILESTSEYRKILHAMSRVPYTHVLRGVGSRSFGQAIHSTAYLAEKFKLPGNPPSAVDLYLDKKKLKSFLEARSIPVPKSFSFPTTATKTKKKEILLDFPLVAKPASGHAKKGIRVLANEGEWKAFAKQAKPEQWILEQKVEGKEVTVLGMVLSGKFHLLSLTDKITTSEPPFIEIAHISPSSSIEFSGELKMLCQAIIRHTGIVHGPFVAEFKITDGGECVLIEAAPEVGGEFLADELLKQHFSYSYFDDLLSVLIGEKPKLKFLQIGQKERSAIFFALSSQQEKTVKSHPILALESHETLFFQKELLPLGTSLIGKEGNQRRDFVFGVSTSEKIKAEDWVRSLLQRMN</sequence>
<dbReference type="PANTHER" id="PTHR43585:SF2">
    <property type="entry name" value="ATP-GRASP ENZYME FSQD"/>
    <property type="match status" value="1"/>
</dbReference>
<dbReference type="InterPro" id="IPR052032">
    <property type="entry name" value="ATP-dep_AA_Ligase"/>
</dbReference>
<dbReference type="EMBL" id="BFBB01000002">
    <property type="protein sequence ID" value="GBF49278.1"/>
    <property type="molecule type" value="Genomic_DNA"/>
</dbReference>
<dbReference type="PANTHER" id="PTHR43585">
    <property type="entry name" value="FUMIPYRROLE BIOSYNTHESIS PROTEIN C"/>
    <property type="match status" value="1"/>
</dbReference>
<dbReference type="Gene3D" id="3.40.50.20">
    <property type="match status" value="1"/>
</dbReference>
<dbReference type="GO" id="GO:0016874">
    <property type="term" value="F:ligase activity"/>
    <property type="evidence" value="ECO:0007669"/>
    <property type="project" value="UniProtKB-KW"/>
</dbReference>
<evidence type="ECO:0000256" key="4">
    <source>
        <dbReference type="PROSITE-ProRule" id="PRU00409"/>
    </source>
</evidence>
<feature type="domain" description="ATP-grasp" evidence="5">
    <location>
        <begin position="115"/>
        <end position="305"/>
    </location>
</feature>
<proteinExistence type="predicted"/>
<evidence type="ECO:0000256" key="1">
    <source>
        <dbReference type="ARBA" id="ARBA00022598"/>
    </source>
</evidence>
<keyword evidence="1" id="KW-0436">Ligase</keyword>
<name>A0A2P2DXB7_9LEPT</name>
<organism evidence="6 7">
    <name type="scientific">Leptospira ryugenii</name>
    <dbReference type="NCBI Taxonomy" id="1917863"/>
    <lineage>
        <taxon>Bacteria</taxon>
        <taxon>Pseudomonadati</taxon>
        <taxon>Spirochaetota</taxon>
        <taxon>Spirochaetia</taxon>
        <taxon>Leptospirales</taxon>
        <taxon>Leptospiraceae</taxon>
        <taxon>Leptospira</taxon>
    </lineage>
</organism>
<dbReference type="RefSeq" id="WP_108973898.1">
    <property type="nucleotide sequence ID" value="NZ_BFBB01000002.1"/>
</dbReference>
<evidence type="ECO:0000259" key="5">
    <source>
        <dbReference type="PROSITE" id="PS50975"/>
    </source>
</evidence>
<dbReference type="Gene3D" id="3.30.470.20">
    <property type="entry name" value="ATP-grasp fold, B domain"/>
    <property type="match status" value="1"/>
</dbReference>
<evidence type="ECO:0000313" key="7">
    <source>
        <dbReference type="Proteomes" id="UP000245133"/>
    </source>
</evidence>
<evidence type="ECO:0000256" key="2">
    <source>
        <dbReference type="ARBA" id="ARBA00022741"/>
    </source>
</evidence>
<dbReference type="OrthoDB" id="337301at2"/>
<gene>
    <name evidence="6" type="ORF">LPTSP4_07880</name>
</gene>